<evidence type="ECO:0000313" key="8">
    <source>
        <dbReference type="Proteomes" id="UP000317371"/>
    </source>
</evidence>
<evidence type="ECO:0000259" key="6">
    <source>
        <dbReference type="PROSITE" id="PS51012"/>
    </source>
</evidence>
<dbReference type="GO" id="GO:0140359">
    <property type="term" value="F:ABC-type transporter activity"/>
    <property type="evidence" value="ECO:0007669"/>
    <property type="project" value="InterPro"/>
</dbReference>
<evidence type="ECO:0000313" key="7">
    <source>
        <dbReference type="EMBL" id="TQE97776.1"/>
    </source>
</evidence>
<feature type="transmembrane region" description="Helical" evidence="5">
    <location>
        <begin position="182"/>
        <end position="209"/>
    </location>
</feature>
<feature type="transmembrane region" description="Helical" evidence="5">
    <location>
        <begin position="272"/>
        <end position="293"/>
    </location>
</feature>
<feature type="domain" description="ABC transmembrane type-2" evidence="6">
    <location>
        <begin position="61"/>
        <end position="296"/>
    </location>
</feature>
<feature type="transmembrane region" description="Helical" evidence="5">
    <location>
        <begin position="215"/>
        <end position="233"/>
    </location>
</feature>
<organism evidence="7 8">
    <name type="scientific">Litorilinea aerophila</name>
    <dbReference type="NCBI Taxonomy" id="1204385"/>
    <lineage>
        <taxon>Bacteria</taxon>
        <taxon>Bacillati</taxon>
        <taxon>Chloroflexota</taxon>
        <taxon>Caldilineae</taxon>
        <taxon>Caldilineales</taxon>
        <taxon>Caldilineaceae</taxon>
        <taxon>Litorilinea</taxon>
    </lineage>
</organism>
<keyword evidence="4 5" id="KW-0472">Membrane</keyword>
<reference evidence="7 8" key="1">
    <citation type="submission" date="2019-06" db="EMBL/GenBank/DDBJ databases">
        <title>Genome sequence of Litorilinea aerophila BAA-2444.</title>
        <authorList>
            <person name="Maclea K.S."/>
            <person name="Maurais E.G."/>
            <person name="Iannazzi L.C."/>
        </authorList>
    </citation>
    <scope>NUCLEOTIDE SEQUENCE [LARGE SCALE GENOMIC DNA]</scope>
    <source>
        <strain evidence="7 8">ATCC BAA-2444</strain>
    </source>
</reference>
<dbReference type="PROSITE" id="PS51012">
    <property type="entry name" value="ABC_TM2"/>
    <property type="match status" value="1"/>
</dbReference>
<evidence type="ECO:0000256" key="2">
    <source>
        <dbReference type="ARBA" id="ARBA00022692"/>
    </source>
</evidence>
<keyword evidence="5" id="KW-1003">Cell membrane</keyword>
<evidence type="ECO:0000256" key="4">
    <source>
        <dbReference type="ARBA" id="ARBA00023136"/>
    </source>
</evidence>
<comment type="subcellular location">
    <subcellularLocation>
        <location evidence="5">Cell membrane</location>
        <topology evidence="5">Multi-pass membrane protein</topology>
    </subcellularLocation>
    <subcellularLocation>
        <location evidence="1">Membrane</location>
        <topology evidence="1">Multi-pass membrane protein</topology>
    </subcellularLocation>
</comment>
<protein>
    <recommendedName>
        <fullName evidence="5">Transport permease protein</fullName>
    </recommendedName>
</protein>
<dbReference type="InterPro" id="IPR051784">
    <property type="entry name" value="Nod_factor_ABC_transporter"/>
</dbReference>
<comment type="similarity">
    <text evidence="5">Belongs to the ABC-2 integral membrane protein family.</text>
</comment>
<feature type="transmembrane region" description="Helical" evidence="5">
    <location>
        <begin position="100"/>
        <end position="122"/>
    </location>
</feature>
<dbReference type="InterPro" id="IPR000412">
    <property type="entry name" value="ABC_2_transport"/>
</dbReference>
<keyword evidence="8" id="KW-1185">Reference proteome</keyword>
<keyword evidence="2 5" id="KW-0812">Transmembrane</keyword>
<gene>
    <name evidence="7" type="ORF">FKZ61_02125</name>
</gene>
<proteinExistence type="inferred from homology"/>
<dbReference type="PRINTS" id="PR00164">
    <property type="entry name" value="ABC2TRNSPORT"/>
</dbReference>
<evidence type="ECO:0000256" key="3">
    <source>
        <dbReference type="ARBA" id="ARBA00022989"/>
    </source>
</evidence>
<feature type="transmembrane region" description="Helical" evidence="5">
    <location>
        <begin position="67"/>
        <end position="88"/>
    </location>
</feature>
<evidence type="ECO:0000256" key="5">
    <source>
        <dbReference type="RuleBase" id="RU361157"/>
    </source>
</evidence>
<feature type="transmembrane region" description="Helical" evidence="5">
    <location>
        <begin position="145"/>
        <end position="170"/>
    </location>
</feature>
<dbReference type="InterPro" id="IPR047817">
    <property type="entry name" value="ABC2_TM_bact-type"/>
</dbReference>
<accession>A0A540VM54</accession>
<dbReference type="Pfam" id="PF01061">
    <property type="entry name" value="ABC2_membrane"/>
    <property type="match status" value="1"/>
</dbReference>
<name>A0A540VM54_9CHLR</name>
<dbReference type="InterPro" id="IPR013525">
    <property type="entry name" value="ABC2_TM"/>
</dbReference>
<keyword evidence="5" id="KW-0813">Transport</keyword>
<dbReference type="GO" id="GO:0043190">
    <property type="term" value="C:ATP-binding cassette (ABC) transporter complex"/>
    <property type="evidence" value="ECO:0007669"/>
    <property type="project" value="InterPro"/>
</dbReference>
<evidence type="ECO:0000256" key="1">
    <source>
        <dbReference type="ARBA" id="ARBA00004141"/>
    </source>
</evidence>
<comment type="caution">
    <text evidence="7">The sequence shown here is derived from an EMBL/GenBank/DDBJ whole genome shotgun (WGS) entry which is preliminary data.</text>
</comment>
<dbReference type="AlphaFoldDB" id="A0A540VM54"/>
<dbReference type="Proteomes" id="UP000317371">
    <property type="component" value="Unassembled WGS sequence"/>
</dbReference>
<sequence length="308" mass="34310">MDPSLSSTQVQGRTVAVATPPQAARWPTAGNIRSLSRPVPAWQITLATVIKGLQVARRYLPNLVGSFVQLALRVLFFLLIANSVAYRVPGEADGLAGRELFLFFQGALLLLVFNGATLWAPIHSVTSDLYNGTLEYLYSSPGSRYAYYVGTVITEVIINGILFFPFYLFLVFYAQASLVNMVLILVVCVTVLIALTAMGILIALLALLWRQVGSIAQVLGILFEFLAGAYLPVSTFPPALQYLAYLLPYTWGYDLIRYYTFNGQWTTLRPVWQEWLIIGVYAVVYTLLSRLLLRRAEVQAKQMGLHII</sequence>
<dbReference type="EMBL" id="VIGC01000002">
    <property type="protein sequence ID" value="TQE97776.1"/>
    <property type="molecule type" value="Genomic_DNA"/>
</dbReference>
<dbReference type="PANTHER" id="PTHR43229:SF6">
    <property type="entry name" value="ABC-TYPE MULTIDRUG TRANSPORT SYSTEM, PERMEASE COMPONENT"/>
    <property type="match status" value="1"/>
</dbReference>
<dbReference type="PANTHER" id="PTHR43229">
    <property type="entry name" value="NODULATION PROTEIN J"/>
    <property type="match status" value="1"/>
</dbReference>
<keyword evidence="3 5" id="KW-1133">Transmembrane helix</keyword>
<dbReference type="InParanoid" id="A0A540VM54"/>